<reference evidence="1 2" key="2">
    <citation type="journal article" date="2022" name="Mol. Ecol. Resour.">
        <title>The genomes of chicory, endive, great burdock and yacon provide insights into Asteraceae paleo-polyploidization history and plant inulin production.</title>
        <authorList>
            <person name="Fan W."/>
            <person name="Wang S."/>
            <person name="Wang H."/>
            <person name="Wang A."/>
            <person name="Jiang F."/>
            <person name="Liu H."/>
            <person name="Zhao H."/>
            <person name="Xu D."/>
            <person name="Zhang Y."/>
        </authorList>
    </citation>
    <scope>NUCLEOTIDE SEQUENCE [LARGE SCALE GENOMIC DNA]</scope>
    <source>
        <strain evidence="2">cv. Niubang</strain>
    </source>
</reference>
<organism evidence="1 2">
    <name type="scientific">Arctium lappa</name>
    <name type="common">Greater burdock</name>
    <name type="synonym">Lappa major</name>
    <dbReference type="NCBI Taxonomy" id="4217"/>
    <lineage>
        <taxon>Eukaryota</taxon>
        <taxon>Viridiplantae</taxon>
        <taxon>Streptophyta</taxon>
        <taxon>Embryophyta</taxon>
        <taxon>Tracheophyta</taxon>
        <taxon>Spermatophyta</taxon>
        <taxon>Magnoliopsida</taxon>
        <taxon>eudicotyledons</taxon>
        <taxon>Gunneridae</taxon>
        <taxon>Pentapetalae</taxon>
        <taxon>asterids</taxon>
        <taxon>campanulids</taxon>
        <taxon>Asterales</taxon>
        <taxon>Asteraceae</taxon>
        <taxon>Carduoideae</taxon>
        <taxon>Cardueae</taxon>
        <taxon>Arctiinae</taxon>
        <taxon>Arctium</taxon>
    </lineage>
</organism>
<proteinExistence type="predicted"/>
<gene>
    <name evidence="1" type="ORF">L6452_17014</name>
</gene>
<keyword evidence="2" id="KW-1185">Reference proteome</keyword>
<dbReference type="Proteomes" id="UP001055879">
    <property type="component" value="Linkage Group LG05"/>
</dbReference>
<name>A0ACB9C2C4_ARCLA</name>
<sequence length="137" mass="14997">MGTTGSVIEYSHSVSFRSPKLHNVMLKSNESDSIPDTFNIPKVTRSHIRAANILARLKSPQQGHNTIGKCVAITHSGGVVEVVAPKRKWGKLLGSIDTHLKEEKSICLTHTNDVPKLNKELPQGTRRLLGSKLSDPL</sequence>
<evidence type="ECO:0000313" key="1">
    <source>
        <dbReference type="EMBL" id="KAI3728380.1"/>
    </source>
</evidence>
<protein>
    <submittedName>
        <fullName evidence="1">Uncharacterized protein</fullName>
    </submittedName>
</protein>
<accession>A0ACB9C2C4</accession>
<comment type="caution">
    <text evidence="1">The sequence shown here is derived from an EMBL/GenBank/DDBJ whole genome shotgun (WGS) entry which is preliminary data.</text>
</comment>
<dbReference type="EMBL" id="CM042051">
    <property type="protein sequence ID" value="KAI3728380.1"/>
    <property type="molecule type" value="Genomic_DNA"/>
</dbReference>
<evidence type="ECO:0000313" key="2">
    <source>
        <dbReference type="Proteomes" id="UP001055879"/>
    </source>
</evidence>
<reference evidence="2" key="1">
    <citation type="journal article" date="2022" name="Mol. Ecol. Resour.">
        <title>The genomes of chicory, endive, great burdock and yacon provide insights into Asteraceae palaeo-polyploidization history and plant inulin production.</title>
        <authorList>
            <person name="Fan W."/>
            <person name="Wang S."/>
            <person name="Wang H."/>
            <person name="Wang A."/>
            <person name="Jiang F."/>
            <person name="Liu H."/>
            <person name="Zhao H."/>
            <person name="Xu D."/>
            <person name="Zhang Y."/>
        </authorList>
    </citation>
    <scope>NUCLEOTIDE SEQUENCE [LARGE SCALE GENOMIC DNA]</scope>
    <source>
        <strain evidence="2">cv. Niubang</strain>
    </source>
</reference>